<comment type="subcellular location">
    <subcellularLocation>
        <location evidence="1">Cell membrane</location>
        <topology evidence="1">Multi-pass membrane protein</topology>
    </subcellularLocation>
</comment>
<keyword evidence="4 7" id="KW-0812">Transmembrane</keyword>
<dbReference type="Proteomes" id="UP000184452">
    <property type="component" value="Unassembled WGS sequence"/>
</dbReference>
<proteinExistence type="inferred from homology"/>
<accession>A0A1M6T6Y6</accession>
<sequence length="142" mass="14515">MNEILFNSLAALAYAGVGVVILAVGYLLIDLLTPGKLHKLIWEERNPNAVILVSANTLGAAVVVTTAILSSDSEIGLGAGLLSTAVYGLIGLGVMALSFLLIDLIIPAKIAHMISNPEPHPATWVSASAHLAIAAVVAAALT</sequence>
<dbReference type="OrthoDB" id="5191770at2"/>
<evidence type="ECO:0000256" key="3">
    <source>
        <dbReference type="ARBA" id="ARBA00022475"/>
    </source>
</evidence>
<evidence type="ECO:0000256" key="2">
    <source>
        <dbReference type="ARBA" id="ARBA00005779"/>
    </source>
</evidence>
<keyword evidence="3" id="KW-1003">Cell membrane</keyword>
<dbReference type="EMBL" id="FQZK01000022">
    <property type="protein sequence ID" value="SHK52767.1"/>
    <property type="molecule type" value="Genomic_DNA"/>
</dbReference>
<gene>
    <name evidence="8" type="ORF">SAMN05421803_12269</name>
</gene>
<reference evidence="8 9" key="1">
    <citation type="submission" date="2016-11" db="EMBL/GenBank/DDBJ databases">
        <authorList>
            <person name="Jaros S."/>
            <person name="Januszkiewicz K."/>
            <person name="Wedrychowicz H."/>
        </authorList>
    </citation>
    <scope>NUCLEOTIDE SEQUENCE [LARGE SCALE GENOMIC DNA]</scope>
    <source>
        <strain evidence="8 9">CGMCC 4.5723</strain>
    </source>
</reference>
<name>A0A1M6T6Y6_9ACTN</name>
<organism evidence="8 9">
    <name type="scientific">Nocardiopsis flavescens</name>
    <dbReference type="NCBI Taxonomy" id="758803"/>
    <lineage>
        <taxon>Bacteria</taxon>
        <taxon>Bacillati</taxon>
        <taxon>Actinomycetota</taxon>
        <taxon>Actinomycetes</taxon>
        <taxon>Streptosporangiales</taxon>
        <taxon>Nocardiopsidaceae</taxon>
        <taxon>Nocardiopsis</taxon>
    </lineage>
</organism>
<feature type="transmembrane region" description="Helical" evidence="7">
    <location>
        <begin position="49"/>
        <end position="69"/>
    </location>
</feature>
<evidence type="ECO:0000313" key="9">
    <source>
        <dbReference type="Proteomes" id="UP000184452"/>
    </source>
</evidence>
<evidence type="ECO:0000256" key="1">
    <source>
        <dbReference type="ARBA" id="ARBA00004651"/>
    </source>
</evidence>
<evidence type="ECO:0008006" key="10">
    <source>
        <dbReference type="Google" id="ProtNLM"/>
    </source>
</evidence>
<dbReference type="AlphaFoldDB" id="A0A1M6T6Y6"/>
<dbReference type="Pfam" id="PF03994">
    <property type="entry name" value="DUF350"/>
    <property type="match status" value="1"/>
</dbReference>
<keyword evidence="6 7" id="KW-0472">Membrane</keyword>
<dbReference type="STRING" id="758803.SAMN05421803_12269"/>
<evidence type="ECO:0000313" key="8">
    <source>
        <dbReference type="EMBL" id="SHK52767.1"/>
    </source>
</evidence>
<keyword evidence="5 7" id="KW-1133">Transmembrane helix</keyword>
<dbReference type="RefSeq" id="WP_073382806.1">
    <property type="nucleotide sequence ID" value="NZ_FQZK01000022.1"/>
</dbReference>
<evidence type="ECO:0000256" key="6">
    <source>
        <dbReference type="ARBA" id="ARBA00023136"/>
    </source>
</evidence>
<feature type="transmembrane region" description="Helical" evidence="7">
    <location>
        <begin position="6"/>
        <end position="29"/>
    </location>
</feature>
<dbReference type="GO" id="GO:0005886">
    <property type="term" value="C:plasma membrane"/>
    <property type="evidence" value="ECO:0007669"/>
    <property type="project" value="UniProtKB-SubCell"/>
</dbReference>
<keyword evidence="9" id="KW-1185">Reference proteome</keyword>
<feature type="transmembrane region" description="Helical" evidence="7">
    <location>
        <begin position="75"/>
        <end position="102"/>
    </location>
</feature>
<protein>
    <recommendedName>
        <fullName evidence="10">DUF350 domain-containing protein</fullName>
    </recommendedName>
</protein>
<dbReference type="InterPro" id="IPR007140">
    <property type="entry name" value="DUF350"/>
</dbReference>
<evidence type="ECO:0000256" key="5">
    <source>
        <dbReference type="ARBA" id="ARBA00022989"/>
    </source>
</evidence>
<evidence type="ECO:0000256" key="4">
    <source>
        <dbReference type="ARBA" id="ARBA00022692"/>
    </source>
</evidence>
<evidence type="ECO:0000256" key="7">
    <source>
        <dbReference type="SAM" id="Phobius"/>
    </source>
</evidence>
<comment type="similarity">
    <text evidence="2">Belongs to the UPF0719 family.</text>
</comment>